<protein>
    <submittedName>
        <fullName evidence="4">Acetyltransferase (GNAT) family protein</fullName>
    </submittedName>
    <submittedName>
        <fullName evidence="3">GNAT family acetyltransferase</fullName>
    </submittedName>
</protein>
<dbReference type="PANTHER" id="PTHR13947:SF37">
    <property type="entry name" value="LD18367P"/>
    <property type="match status" value="1"/>
</dbReference>
<dbReference type="PROSITE" id="PS51186">
    <property type="entry name" value="GNAT"/>
    <property type="match status" value="1"/>
</dbReference>
<dbReference type="GO" id="GO:0008080">
    <property type="term" value="F:N-acetyltransferase activity"/>
    <property type="evidence" value="ECO:0007669"/>
    <property type="project" value="InterPro"/>
</dbReference>
<keyword evidence="5" id="KW-1185">Reference proteome</keyword>
<dbReference type="Gene3D" id="3.40.630.30">
    <property type="match status" value="1"/>
</dbReference>
<dbReference type="InterPro" id="IPR016181">
    <property type="entry name" value="Acyl_CoA_acyltransferase"/>
</dbReference>
<gene>
    <name evidence="3" type="ORF">ASJ82_04035</name>
    <name evidence="4" type="ORF">MSCUN_05520</name>
</gene>
<dbReference type="RefSeq" id="WP_095608337.1">
    <property type="nucleotide sequence ID" value="NZ_LMVN01000008.1"/>
</dbReference>
<accession>A0A2A2HEY6</accession>
<dbReference type="OrthoDB" id="67121at2157"/>
<sequence>MDIEIIQPNKDDIIKYDVKNFLFKMVKYCYDLDYVAEYHYDIVDLEKYYIDPENSNIYLAIDTNKQQVIASCAIRNYDRDYKVKNRTYSKDDTASIHRMFVHPDYRHQKIGSKLIKCLEEFCIEKQYNQLYLHTYESSYGALSFWLYNNFKITYHTHDEDGTIHMEKILNHNTYNEDGNINLKETVST</sequence>
<dbReference type="PANTHER" id="PTHR13947">
    <property type="entry name" value="GNAT FAMILY N-ACETYLTRANSFERASE"/>
    <property type="match status" value="1"/>
</dbReference>
<dbReference type="InterPro" id="IPR000182">
    <property type="entry name" value="GNAT_dom"/>
</dbReference>
<evidence type="ECO:0000313" key="6">
    <source>
        <dbReference type="Proteomes" id="UP000246004"/>
    </source>
</evidence>
<organism evidence="3 5">
    <name type="scientific">Methanosphaera cuniculi</name>
    <dbReference type="NCBI Taxonomy" id="1077256"/>
    <lineage>
        <taxon>Archaea</taxon>
        <taxon>Methanobacteriati</taxon>
        <taxon>Methanobacteriota</taxon>
        <taxon>Methanomada group</taxon>
        <taxon>Methanobacteria</taxon>
        <taxon>Methanobacteriales</taxon>
        <taxon>Methanobacteriaceae</taxon>
        <taxon>Methanosphaera</taxon>
    </lineage>
</organism>
<reference evidence="3 5" key="2">
    <citation type="journal article" date="2017" name="BMC Genomics">
        <title>Genomic analysis of methanogenic archaea reveals a shift towards energy conservation.</title>
        <authorList>
            <person name="Gilmore S.P."/>
            <person name="Henske J.K."/>
            <person name="Sexton J.A."/>
            <person name="Solomon K.V."/>
            <person name="Seppala S."/>
            <person name="Yoo J.I."/>
            <person name="Huyett L.M."/>
            <person name="Pressman A."/>
            <person name="Cogan J.Z."/>
            <person name="Kivenson V."/>
            <person name="Peng X."/>
            <person name="Tan Y."/>
            <person name="Valentine D.L."/>
            <person name="O'Malley M.A."/>
        </authorList>
    </citation>
    <scope>NUCLEOTIDE SEQUENCE [LARGE SCALE GENOMIC DNA]</scope>
    <source>
        <strain evidence="3 5">1R-7</strain>
    </source>
</reference>
<dbReference type="EMBL" id="LWMS01000013">
    <property type="protein sequence ID" value="PWL08524.1"/>
    <property type="molecule type" value="Genomic_DNA"/>
</dbReference>
<dbReference type="Proteomes" id="UP000246004">
    <property type="component" value="Unassembled WGS sequence"/>
</dbReference>
<dbReference type="EMBL" id="LMVN01000008">
    <property type="protein sequence ID" value="PAV07803.1"/>
    <property type="molecule type" value="Genomic_DNA"/>
</dbReference>
<name>A0A2A2HEY6_9EURY</name>
<dbReference type="AlphaFoldDB" id="A0A2A2HEY6"/>
<comment type="caution">
    <text evidence="3">The sequence shown here is derived from an EMBL/GenBank/DDBJ whole genome shotgun (WGS) entry which is preliminary data.</text>
</comment>
<feature type="domain" description="N-acetyltransferase" evidence="2">
    <location>
        <begin position="16"/>
        <end position="170"/>
    </location>
</feature>
<evidence type="ECO:0000313" key="4">
    <source>
        <dbReference type="EMBL" id="PWL08524.1"/>
    </source>
</evidence>
<evidence type="ECO:0000259" key="2">
    <source>
        <dbReference type="PROSITE" id="PS51186"/>
    </source>
</evidence>
<dbReference type="Pfam" id="PF00583">
    <property type="entry name" value="Acetyltransf_1"/>
    <property type="match status" value="1"/>
</dbReference>
<keyword evidence="1 3" id="KW-0808">Transferase</keyword>
<evidence type="ECO:0000313" key="5">
    <source>
        <dbReference type="Proteomes" id="UP000217528"/>
    </source>
</evidence>
<dbReference type="InterPro" id="IPR050769">
    <property type="entry name" value="NAT_camello-type"/>
</dbReference>
<proteinExistence type="predicted"/>
<reference evidence="4 6" key="1">
    <citation type="submission" date="2016-04" db="EMBL/GenBank/DDBJ databases">
        <title>Genome sequence of Methanosphaera cuniculi DSM 4103.</title>
        <authorList>
            <person name="Poehlein A."/>
            <person name="Seedorf H."/>
            <person name="Daniel R."/>
        </authorList>
    </citation>
    <scope>NUCLEOTIDE SEQUENCE [LARGE SCALE GENOMIC DNA]</scope>
    <source>
        <strain evidence="4 6">DSM 4103</strain>
    </source>
</reference>
<dbReference type="Proteomes" id="UP000217528">
    <property type="component" value="Unassembled WGS sequence"/>
</dbReference>
<evidence type="ECO:0000313" key="3">
    <source>
        <dbReference type="EMBL" id="PAV07803.1"/>
    </source>
</evidence>
<dbReference type="CDD" id="cd04301">
    <property type="entry name" value="NAT_SF"/>
    <property type="match status" value="1"/>
</dbReference>
<evidence type="ECO:0000256" key="1">
    <source>
        <dbReference type="ARBA" id="ARBA00022679"/>
    </source>
</evidence>
<dbReference type="SUPFAM" id="SSF55729">
    <property type="entry name" value="Acyl-CoA N-acyltransferases (Nat)"/>
    <property type="match status" value="1"/>
</dbReference>